<name>A0A5C6LUL8_9BACT</name>
<feature type="transmembrane region" description="Helical" evidence="6">
    <location>
        <begin position="315"/>
        <end position="336"/>
    </location>
</feature>
<feature type="transmembrane region" description="Helical" evidence="6">
    <location>
        <begin position="179"/>
        <end position="201"/>
    </location>
</feature>
<evidence type="ECO:0000256" key="5">
    <source>
        <dbReference type="ARBA" id="ARBA00023136"/>
    </source>
</evidence>
<organism evidence="7 8">
    <name type="scientific">Chitinophaga pinensis</name>
    <dbReference type="NCBI Taxonomy" id="79329"/>
    <lineage>
        <taxon>Bacteria</taxon>
        <taxon>Pseudomonadati</taxon>
        <taxon>Bacteroidota</taxon>
        <taxon>Chitinophagia</taxon>
        <taxon>Chitinophagales</taxon>
        <taxon>Chitinophagaceae</taxon>
        <taxon>Chitinophaga</taxon>
    </lineage>
</organism>
<feature type="transmembrane region" description="Helical" evidence="6">
    <location>
        <begin position="402"/>
        <end position="424"/>
    </location>
</feature>
<sequence>MRVKVFNQLSNNPKYTKTLEWVKLVSVTGFAQVFVQAVSLFSGILVIRMLQPEEYALYTLANTMLGTMTVLADGGISTGVMSQGGKVWQDRDQLGTVLATGMDLRRKFAVGSLLVSIPVLIYLMLHHGASWLMSILIVLSLIPSFFMALSGTILQIAPKLRQDIAPLQKNQVYMNLGRLVLLALTIFIFPFAFVAVLAAGLPQIWGNMNLRKISAGYADWHKKPDPEIRQNIMKMVRRLLPMGIYTCLSGQITIWLISIFGTTKGVAQLGALDRLSMALSFITIVFGTVILPRFSRLPNNKALLMRRFVQIQGGLLAMGACIVFTAWLFSAQILKVLGPNYSNLTSEVVLKITISCLGIIAASTFSLFTSRSWAINPFISIPISIASIALGVAFIDVSSLRGVLFMNIMIQLIQVVMNVSYTFLKISRTNNSLPTENNKETI</sequence>
<feature type="transmembrane region" description="Helical" evidence="6">
    <location>
        <begin position="374"/>
        <end position="395"/>
    </location>
</feature>
<feature type="transmembrane region" description="Helical" evidence="6">
    <location>
        <begin position="21"/>
        <end position="49"/>
    </location>
</feature>
<dbReference type="Proteomes" id="UP000318815">
    <property type="component" value="Unassembled WGS sequence"/>
</dbReference>
<evidence type="ECO:0000256" key="3">
    <source>
        <dbReference type="ARBA" id="ARBA00022692"/>
    </source>
</evidence>
<dbReference type="EMBL" id="VOHS01000010">
    <property type="protein sequence ID" value="TWW00268.1"/>
    <property type="molecule type" value="Genomic_DNA"/>
</dbReference>
<evidence type="ECO:0000313" key="7">
    <source>
        <dbReference type="EMBL" id="TWW00268.1"/>
    </source>
</evidence>
<evidence type="ECO:0000256" key="1">
    <source>
        <dbReference type="ARBA" id="ARBA00004651"/>
    </source>
</evidence>
<dbReference type="PANTHER" id="PTHR30250">
    <property type="entry name" value="PST FAMILY PREDICTED COLANIC ACID TRANSPORTER"/>
    <property type="match status" value="1"/>
</dbReference>
<keyword evidence="4 6" id="KW-1133">Transmembrane helix</keyword>
<dbReference type="PANTHER" id="PTHR30250:SF11">
    <property type="entry name" value="O-ANTIGEN TRANSPORTER-RELATED"/>
    <property type="match status" value="1"/>
</dbReference>
<comment type="subcellular location">
    <subcellularLocation>
        <location evidence="1">Cell membrane</location>
        <topology evidence="1">Multi-pass membrane protein</topology>
    </subcellularLocation>
</comment>
<keyword evidence="8" id="KW-1185">Reference proteome</keyword>
<evidence type="ECO:0000256" key="6">
    <source>
        <dbReference type="SAM" id="Phobius"/>
    </source>
</evidence>
<comment type="caution">
    <text evidence="7">The sequence shown here is derived from an EMBL/GenBank/DDBJ whole genome shotgun (WGS) entry which is preliminary data.</text>
</comment>
<protein>
    <submittedName>
        <fullName evidence="7">Polysaccharide biosynthesis protein</fullName>
    </submittedName>
</protein>
<feature type="transmembrane region" description="Helical" evidence="6">
    <location>
        <begin position="55"/>
        <end position="76"/>
    </location>
</feature>
<feature type="transmembrane region" description="Helical" evidence="6">
    <location>
        <begin position="348"/>
        <end position="368"/>
    </location>
</feature>
<keyword evidence="5 6" id="KW-0472">Membrane</keyword>
<keyword evidence="3 6" id="KW-0812">Transmembrane</keyword>
<dbReference type="GO" id="GO:0005886">
    <property type="term" value="C:plasma membrane"/>
    <property type="evidence" value="ECO:0007669"/>
    <property type="project" value="UniProtKB-SubCell"/>
</dbReference>
<dbReference type="AlphaFoldDB" id="A0A5C6LUL8"/>
<feature type="transmembrane region" description="Helical" evidence="6">
    <location>
        <begin position="108"/>
        <end position="125"/>
    </location>
</feature>
<dbReference type="OrthoDB" id="846354at2"/>
<proteinExistence type="predicted"/>
<evidence type="ECO:0000313" key="8">
    <source>
        <dbReference type="Proteomes" id="UP000318815"/>
    </source>
</evidence>
<evidence type="ECO:0000256" key="2">
    <source>
        <dbReference type="ARBA" id="ARBA00022475"/>
    </source>
</evidence>
<feature type="transmembrane region" description="Helical" evidence="6">
    <location>
        <begin position="242"/>
        <end position="263"/>
    </location>
</feature>
<keyword evidence="2" id="KW-1003">Cell membrane</keyword>
<evidence type="ECO:0000256" key="4">
    <source>
        <dbReference type="ARBA" id="ARBA00022989"/>
    </source>
</evidence>
<feature type="transmembrane region" description="Helical" evidence="6">
    <location>
        <begin position="131"/>
        <end position="158"/>
    </location>
</feature>
<gene>
    <name evidence="7" type="ORF">FEF09_12600</name>
</gene>
<feature type="transmembrane region" description="Helical" evidence="6">
    <location>
        <begin position="275"/>
        <end position="295"/>
    </location>
</feature>
<dbReference type="InterPro" id="IPR050833">
    <property type="entry name" value="Poly_Biosynth_Transport"/>
</dbReference>
<reference evidence="7 8" key="1">
    <citation type="submission" date="2019-08" db="EMBL/GenBank/DDBJ databases">
        <title>Whole genome sequencing of chitin degrading bacteria Chitinophaga pinensis YS16.</title>
        <authorList>
            <person name="Singh R.P."/>
            <person name="Manchanda G."/>
            <person name="Maurya I.K."/>
            <person name="Joshi N.K."/>
            <person name="Srivastava A.K."/>
        </authorList>
    </citation>
    <scope>NUCLEOTIDE SEQUENCE [LARGE SCALE GENOMIC DNA]</scope>
    <source>
        <strain evidence="7 8">YS-16</strain>
    </source>
</reference>
<accession>A0A5C6LUL8</accession>